<sequence>MTTNLAVFLNLLFIIGRVLAIVLALVIGFNIWKQLKAIATELKKANEAKSAPEADEKN</sequence>
<keyword evidence="1" id="KW-1133">Transmembrane helix</keyword>
<dbReference type="AlphaFoldDB" id="A0AAW8TZ82"/>
<keyword evidence="1" id="KW-0472">Membrane</keyword>
<keyword evidence="1" id="KW-0812">Transmembrane</keyword>
<evidence type="ECO:0000256" key="1">
    <source>
        <dbReference type="SAM" id="Phobius"/>
    </source>
</evidence>
<organism evidence="2 3">
    <name type="scientific">Enterococcus asini</name>
    <dbReference type="NCBI Taxonomy" id="57732"/>
    <lineage>
        <taxon>Bacteria</taxon>
        <taxon>Bacillati</taxon>
        <taxon>Bacillota</taxon>
        <taxon>Bacilli</taxon>
        <taxon>Lactobacillales</taxon>
        <taxon>Enterococcaceae</taxon>
        <taxon>Enterococcus</taxon>
    </lineage>
</organism>
<feature type="transmembrane region" description="Helical" evidence="1">
    <location>
        <begin position="6"/>
        <end position="32"/>
    </location>
</feature>
<accession>A0AAW8TZ82</accession>
<dbReference type="EMBL" id="JARQBJ010000003">
    <property type="protein sequence ID" value="MDT2810262.1"/>
    <property type="molecule type" value="Genomic_DNA"/>
</dbReference>
<comment type="caution">
    <text evidence="2">The sequence shown here is derived from an EMBL/GenBank/DDBJ whole genome shotgun (WGS) entry which is preliminary data.</text>
</comment>
<dbReference type="Proteomes" id="UP001256711">
    <property type="component" value="Unassembled WGS sequence"/>
</dbReference>
<dbReference type="RefSeq" id="WP_311835394.1">
    <property type="nucleotide sequence ID" value="NZ_JARQBJ010000003.1"/>
</dbReference>
<reference evidence="2" key="1">
    <citation type="submission" date="2023-03" db="EMBL/GenBank/DDBJ databases">
        <authorList>
            <person name="Shen W."/>
            <person name="Cai J."/>
        </authorList>
    </citation>
    <scope>NUCLEOTIDE SEQUENCE</scope>
    <source>
        <strain evidence="2">B226-2</strain>
    </source>
</reference>
<evidence type="ECO:0000313" key="3">
    <source>
        <dbReference type="Proteomes" id="UP001256711"/>
    </source>
</evidence>
<evidence type="ECO:0000313" key="2">
    <source>
        <dbReference type="EMBL" id="MDT2810262.1"/>
    </source>
</evidence>
<protein>
    <submittedName>
        <fullName evidence="2">Uncharacterized protein</fullName>
    </submittedName>
</protein>
<gene>
    <name evidence="2" type="ORF">P7H43_07180</name>
</gene>
<name>A0AAW8TZ82_9ENTE</name>
<proteinExistence type="predicted"/>